<organism evidence="1 2">
    <name type="scientific">Rhodococcus sacchari</name>
    <dbReference type="NCBI Taxonomy" id="2962047"/>
    <lineage>
        <taxon>Bacteria</taxon>
        <taxon>Bacillati</taxon>
        <taxon>Actinomycetota</taxon>
        <taxon>Actinomycetes</taxon>
        <taxon>Mycobacteriales</taxon>
        <taxon>Nocardiaceae</taxon>
        <taxon>Rhodococcus</taxon>
    </lineage>
</organism>
<accession>A0ACD4DB93</accession>
<gene>
    <name evidence="1" type="ORF">OED52_10940</name>
</gene>
<evidence type="ECO:0000313" key="2">
    <source>
        <dbReference type="Proteomes" id="UP001156484"/>
    </source>
</evidence>
<dbReference type="Proteomes" id="UP001156484">
    <property type="component" value="Chromosome"/>
</dbReference>
<protein>
    <submittedName>
        <fullName evidence="1">Prephenate dehydrogenase/arogenate dehydrogenase family protein</fullName>
    </submittedName>
</protein>
<name>A0ACD4DB93_9NOCA</name>
<evidence type="ECO:0000313" key="1">
    <source>
        <dbReference type="EMBL" id="UYP17247.1"/>
    </source>
</evidence>
<proteinExistence type="predicted"/>
<dbReference type="EMBL" id="CP107551">
    <property type="protein sequence ID" value="UYP17247.1"/>
    <property type="molecule type" value="Genomic_DNA"/>
</dbReference>
<reference evidence="1" key="1">
    <citation type="submission" date="2022-10" db="EMBL/GenBank/DDBJ databases">
        <title>Rhodococcus ferula Z13 complete genome.</title>
        <authorList>
            <person name="Long X."/>
            <person name="Zang M."/>
        </authorList>
    </citation>
    <scope>NUCLEOTIDE SEQUENCE</scope>
    <source>
        <strain evidence="1">Z13</strain>
    </source>
</reference>
<sequence>MTAPVLVAGGCGAVGRLFVDALRRSDREVLVVDPAADPTAPGTLRADLTSPDAALADALAGADLVVLAVPEVIAGAALPVLARLLPPHTLLVETLSVKTPIAAALRTHRPGHPALGLNPMFAPDLGLPGRPVAAVRHHDGPAVEQFVTLLREWGATVVEIGADDHDRITAAVQVLTHAAILAFGVALETLDVPPFAAQLAAPPHTVLRALLGRITEGAPEVYHDIQLTNPYAVAARRALAEAVTELDAATDSLPAFSALLDRARTGLGDGPAAAQLCAQLFAALPRDPRAAGGPGEDRSRT</sequence>
<keyword evidence="2" id="KW-1185">Reference proteome</keyword>